<dbReference type="eggNOG" id="KOG1499">
    <property type="taxonomic scope" value="Eukaryota"/>
</dbReference>
<dbReference type="PANTHER" id="PTHR11006:SF73">
    <property type="entry name" value="PROTEIN ARGININE N-METHYLTRANSFERASE 6"/>
    <property type="match status" value="1"/>
</dbReference>
<dbReference type="OrthoDB" id="7848332at2759"/>
<dbReference type="PROSITE" id="PS51678">
    <property type="entry name" value="SAM_MT_PRMT"/>
    <property type="match status" value="1"/>
</dbReference>
<dbReference type="SMR" id="B4J0A2"/>
<evidence type="ECO:0000313" key="9">
    <source>
        <dbReference type="EMBL" id="EDV95703.1"/>
    </source>
</evidence>
<evidence type="ECO:0000256" key="1">
    <source>
        <dbReference type="ARBA" id="ARBA00022603"/>
    </source>
</evidence>
<accession>B4J0A2</accession>
<name>B4J0A2_DROGR</name>
<dbReference type="Proteomes" id="UP000001070">
    <property type="component" value="Unassembled WGS sequence"/>
</dbReference>
<dbReference type="PhylomeDB" id="B4J0A2"/>
<dbReference type="Pfam" id="PF22528">
    <property type="entry name" value="PRMT_C"/>
    <property type="match status" value="1"/>
</dbReference>
<dbReference type="Gene3D" id="2.70.160.11">
    <property type="entry name" value="Hnrnp arginine n-methyltransferase1"/>
    <property type="match status" value="1"/>
</dbReference>
<reference evidence="9 10" key="1">
    <citation type="journal article" date="2007" name="Nature">
        <title>Evolution of genes and genomes on the Drosophila phylogeny.</title>
        <authorList>
            <consortium name="Drosophila 12 Genomes Consortium"/>
            <person name="Clark A.G."/>
            <person name="Eisen M.B."/>
            <person name="Smith D.R."/>
            <person name="Bergman C.M."/>
            <person name="Oliver B."/>
            <person name="Markow T.A."/>
            <person name="Kaufman T.C."/>
            <person name="Kellis M."/>
            <person name="Gelbart W."/>
            <person name="Iyer V.N."/>
            <person name="Pollard D.A."/>
            <person name="Sackton T.B."/>
            <person name="Larracuente A.M."/>
            <person name="Singh N.D."/>
            <person name="Abad J.P."/>
            <person name="Abt D.N."/>
            <person name="Adryan B."/>
            <person name="Aguade M."/>
            <person name="Akashi H."/>
            <person name="Anderson W.W."/>
            <person name="Aquadro C.F."/>
            <person name="Ardell D.H."/>
            <person name="Arguello R."/>
            <person name="Artieri C.G."/>
            <person name="Barbash D.A."/>
            <person name="Barker D."/>
            <person name="Barsanti P."/>
            <person name="Batterham P."/>
            <person name="Batzoglou S."/>
            <person name="Begun D."/>
            <person name="Bhutkar A."/>
            <person name="Blanco E."/>
            <person name="Bosak S.A."/>
            <person name="Bradley R.K."/>
            <person name="Brand A.D."/>
            <person name="Brent M.R."/>
            <person name="Brooks A.N."/>
            <person name="Brown R.H."/>
            <person name="Butlin R.K."/>
            <person name="Caggese C."/>
            <person name="Calvi B.R."/>
            <person name="Bernardo de Carvalho A."/>
            <person name="Caspi A."/>
            <person name="Castrezana S."/>
            <person name="Celniker S.E."/>
            <person name="Chang J.L."/>
            <person name="Chapple C."/>
            <person name="Chatterji S."/>
            <person name="Chinwalla A."/>
            <person name="Civetta A."/>
            <person name="Clifton S.W."/>
            <person name="Comeron J.M."/>
            <person name="Costello J.C."/>
            <person name="Coyne J.A."/>
            <person name="Daub J."/>
            <person name="David R.G."/>
            <person name="Delcher A.L."/>
            <person name="Delehaunty K."/>
            <person name="Do C.B."/>
            <person name="Ebling H."/>
            <person name="Edwards K."/>
            <person name="Eickbush T."/>
            <person name="Evans J.D."/>
            <person name="Filipski A."/>
            <person name="Findeiss S."/>
            <person name="Freyhult E."/>
            <person name="Fulton L."/>
            <person name="Fulton R."/>
            <person name="Garcia A.C."/>
            <person name="Gardiner A."/>
            <person name="Garfield D.A."/>
            <person name="Garvin B.E."/>
            <person name="Gibson G."/>
            <person name="Gilbert D."/>
            <person name="Gnerre S."/>
            <person name="Godfrey J."/>
            <person name="Good R."/>
            <person name="Gotea V."/>
            <person name="Gravely B."/>
            <person name="Greenberg A.J."/>
            <person name="Griffiths-Jones S."/>
            <person name="Gross S."/>
            <person name="Guigo R."/>
            <person name="Gustafson E.A."/>
            <person name="Haerty W."/>
            <person name="Hahn M.W."/>
            <person name="Halligan D.L."/>
            <person name="Halpern A.L."/>
            <person name="Halter G.M."/>
            <person name="Han M.V."/>
            <person name="Heger A."/>
            <person name="Hillier L."/>
            <person name="Hinrichs A.S."/>
            <person name="Holmes I."/>
            <person name="Hoskins R.A."/>
            <person name="Hubisz M.J."/>
            <person name="Hultmark D."/>
            <person name="Huntley M.A."/>
            <person name="Jaffe D.B."/>
            <person name="Jagadeeshan S."/>
            <person name="Jeck W.R."/>
            <person name="Johnson J."/>
            <person name="Jones C.D."/>
            <person name="Jordan W.C."/>
            <person name="Karpen G.H."/>
            <person name="Kataoka E."/>
            <person name="Keightley P.D."/>
            <person name="Kheradpour P."/>
            <person name="Kirkness E.F."/>
            <person name="Koerich L.B."/>
            <person name="Kristiansen K."/>
            <person name="Kudrna D."/>
            <person name="Kulathinal R.J."/>
            <person name="Kumar S."/>
            <person name="Kwok R."/>
            <person name="Lander E."/>
            <person name="Langley C.H."/>
            <person name="Lapoint R."/>
            <person name="Lazzaro B.P."/>
            <person name="Lee S.J."/>
            <person name="Levesque L."/>
            <person name="Li R."/>
            <person name="Lin C.F."/>
            <person name="Lin M.F."/>
            <person name="Lindblad-Toh K."/>
            <person name="Llopart A."/>
            <person name="Long M."/>
            <person name="Low L."/>
            <person name="Lozovsky E."/>
            <person name="Lu J."/>
            <person name="Luo M."/>
            <person name="Machado C.A."/>
            <person name="Makalowski W."/>
            <person name="Marzo M."/>
            <person name="Matsuda M."/>
            <person name="Matzkin L."/>
            <person name="McAllister B."/>
            <person name="McBride C.S."/>
            <person name="McKernan B."/>
            <person name="McKernan K."/>
            <person name="Mendez-Lago M."/>
            <person name="Minx P."/>
            <person name="Mollenhauer M.U."/>
            <person name="Montooth K."/>
            <person name="Mount S.M."/>
            <person name="Mu X."/>
            <person name="Myers E."/>
            <person name="Negre B."/>
            <person name="Newfeld S."/>
            <person name="Nielsen R."/>
            <person name="Noor M.A."/>
            <person name="O'Grady P."/>
            <person name="Pachter L."/>
            <person name="Papaceit M."/>
            <person name="Parisi M.J."/>
            <person name="Parisi M."/>
            <person name="Parts L."/>
            <person name="Pedersen J.S."/>
            <person name="Pesole G."/>
            <person name="Phillippy A.M."/>
            <person name="Ponting C.P."/>
            <person name="Pop M."/>
            <person name="Porcelli D."/>
            <person name="Powell J.R."/>
            <person name="Prohaska S."/>
            <person name="Pruitt K."/>
            <person name="Puig M."/>
            <person name="Quesneville H."/>
            <person name="Ram K.R."/>
            <person name="Rand D."/>
            <person name="Rasmussen M.D."/>
            <person name="Reed L.K."/>
            <person name="Reenan R."/>
            <person name="Reily A."/>
            <person name="Remington K.A."/>
            <person name="Rieger T.T."/>
            <person name="Ritchie M.G."/>
            <person name="Robin C."/>
            <person name="Rogers Y.H."/>
            <person name="Rohde C."/>
            <person name="Rozas J."/>
            <person name="Rubenfield M.J."/>
            <person name="Ruiz A."/>
            <person name="Russo S."/>
            <person name="Salzberg S.L."/>
            <person name="Sanchez-Gracia A."/>
            <person name="Saranga D.J."/>
            <person name="Sato H."/>
            <person name="Schaeffer S.W."/>
            <person name="Schatz M.C."/>
            <person name="Schlenke T."/>
            <person name="Schwartz R."/>
            <person name="Segarra C."/>
            <person name="Singh R.S."/>
            <person name="Sirot L."/>
            <person name="Sirota M."/>
            <person name="Sisneros N.B."/>
            <person name="Smith C.D."/>
            <person name="Smith T.F."/>
            <person name="Spieth J."/>
            <person name="Stage D.E."/>
            <person name="Stark A."/>
            <person name="Stephan W."/>
            <person name="Strausberg R.L."/>
            <person name="Strempel S."/>
            <person name="Sturgill D."/>
            <person name="Sutton G."/>
            <person name="Sutton G.G."/>
            <person name="Tao W."/>
            <person name="Teichmann S."/>
            <person name="Tobari Y.N."/>
            <person name="Tomimura Y."/>
            <person name="Tsolas J.M."/>
            <person name="Valente V.L."/>
            <person name="Venter E."/>
            <person name="Venter J.C."/>
            <person name="Vicario S."/>
            <person name="Vieira F.G."/>
            <person name="Vilella A.J."/>
            <person name="Villasante A."/>
            <person name="Walenz B."/>
            <person name="Wang J."/>
            <person name="Wasserman M."/>
            <person name="Watts T."/>
            <person name="Wilson D."/>
            <person name="Wilson R.K."/>
            <person name="Wing R.A."/>
            <person name="Wolfner M.F."/>
            <person name="Wong A."/>
            <person name="Wong G.K."/>
            <person name="Wu C.I."/>
            <person name="Wu G."/>
            <person name="Yamamoto D."/>
            <person name="Yang H.P."/>
            <person name="Yang S.P."/>
            <person name="Yorke J.A."/>
            <person name="Yoshida K."/>
            <person name="Zdobnov E."/>
            <person name="Zhang P."/>
            <person name="Zhang Y."/>
            <person name="Zimin A.V."/>
            <person name="Baldwin J."/>
            <person name="Abdouelleil A."/>
            <person name="Abdulkadir J."/>
            <person name="Abebe A."/>
            <person name="Abera B."/>
            <person name="Abreu J."/>
            <person name="Acer S.C."/>
            <person name="Aftuck L."/>
            <person name="Alexander A."/>
            <person name="An P."/>
            <person name="Anderson E."/>
            <person name="Anderson S."/>
            <person name="Arachi H."/>
            <person name="Azer M."/>
            <person name="Bachantsang P."/>
            <person name="Barry A."/>
            <person name="Bayul T."/>
            <person name="Berlin A."/>
            <person name="Bessette D."/>
            <person name="Bloom T."/>
            <person name="Blye J."/>
            <person name="Boguslavskiy L."/>
            <person name="Bonnet C."/>
            <person name="Boukhgalter B."/>
            <person name="Bourzgui I."/>
            <person name="Brown A."/>
            <person name="Cahill P."/>
            <person name="Channer S."/>
            <person name="Cheshatsang Y."/>
            <person name="Chuda L."/>
            <person name="Citroen M."/>
            <person name="Collymore A."/>
            <person name="Cooke P."/>
            <person name="Costello M."/>
            <person name="D'Aco K."/>
            <person name="Daza R."/>
            <person name="De Haan G."/>
            <person name="DeGray S."/>
            <person name="DeMaso C."/>
            <person name="Dhargay N."/>
            <person name="Dooley K."/>
            <person name="Dooley E."/>
            <person name="Doricent M."/>
            <person name="Dorje P."/>
            <person name="Dorjee K."/>
            <person name="Dupes A."/>
            <person name="Elong R."/>
            <person name="Falk J."/>
            <person name="Farina A."/>
            <person name="Faro S."/>
            <person name="Ferguson D."/>
            <person name="Fisher S."/>
            <person name="Foley C.D."/>
            <person name="Franke A."/>
            <person name="Friedrich D."/>
            <person name="Gadbois L."/>
            <person name="Gearin G."/>
            <person name="Gearin C.R."/>
            <person name="Giannoukos G."/>
            <person name="Goode T."/>
            <person name="Graham J."/>
            <person name="Grandbois E."/>
            <person name="Grewal S."/>
            <person name="Gyaltsen K."/>
            <person name="Hafez N."/>
            <person name="Hagos B."/>
            <person name="Hall J."/>
            <person name="Henson C."/>
            <person name="Hollinger A."/>
            <person name="Honan T."/>
            <person name="Huard M.D."/>
            <person name="Hughes L."/>
            <person name="Hurhula B."/>
            <person name="Husby M.E."/>
            <person name="Kamat A."/>
            <person name="Kanga B."/>
            <person name="Kashin S."/>
            <person name="Khazanovich D."/>
            <person name="Kisner P."/>
            <person name="Lance K."/>
            <person name="Lara M."/>
            <person name="Lee W."/>
            <person name="Lennon N."/>
            <person name="Letendre F."/>
            <person name="LeVine R."/>
            <person name="Lipovsky A."/>
            <person name="Liu X."/>
            <person name="Liu J."/>
            <person name="Liu S."/>
            <person name="Lokyitsang T."/>
            <person name="Lokyitsang Y."/>
            <person name="Lubonja R."/>
            <person name="Lui A."/>
            <person name="MacDonald P."/>
            <person name="Magnisalis V."/>
            <person name="Maru K."/>
            <person name="Matthews C."/>
            <person name="McCusker W."/>
            <person name="McDonough S."/>
            <person name="Mehta T."/>
            <person name="Meldrim J."/>
            <person name="Meneus L."/>
            <person name="Mihai O."/>
            <person name="Mihalev A."/>
            <person name="Mihova T."/>
            <person name="Mittelman R."/>
            <person name="Mlenga V."/>
            <person name="Montmayeur A."/>
            <person name="Mulrain L."/>
            <person name="Navidi A."/>
            <person name="Naylor J."/>
            <person name="Negash T."/>
            <person name="Nguyen T."/>
            <person name="Nguyen N."/>
            <person name="Nicol R."/>
            <person name="Norbu C."/>
            <person name="Norbu N."/>
            <person name="Novod N."/>
            <person name="O'Neill B."/>
            <person name="Osman S."/>
            <person name="Markiewicz E."/>
            <person name="Oyono O.L."/>
            <person name="Patti C."/>
            <person name="Phunkhang P."/>
            <person name="Pierre F."/>
            <person name="Priest M."/>
            <person name="Raghuraman S."/>
            <person name="Rege F."/>
            <person name="Reyes R."/>
            <person name="Rise C."/>
            <person name="Rogov P."/>
            <person name="Ross K."/>
            <person name="Ryan E."/>
            <person name="Settipalli S."/>
            <person name="Shea T."/>
            <person name="Sherpa N."/>
            <person name="Shi L."/>
            <person name="Shih D."/>
            <person name="Sparrow T."/>
            <person name="Spaulding J."/>
            <person name="Stalker J."/>
            <person name="Stange-Thomann N."/>
            <person name="Stavropoulos S."/>
            <person name="Stone C."/>
            <person name="Strader C."/>
            <person name="Tesfaye S."/>
            <person name="Thomson T."/>
            <person name="Thoulutsang Y."/>
            <person name="Thoulutsang D."/>
            <person name="Topham K."/>
            <person name="Topping I."/>
            <person name="Tsamla T."/>
            <person name="Vassiliev H."/>
            <person name="Vo A."/>
            <person name="Wangchuk T."/>
            <person name="Wangdi T."/>
            <person name="Weiand M."/>
            <person name="Wilkinson J."/>
            <person name="Wilson A."/>
            <person name="Yadav S."/>
            <person name="Young G."/>
            <person name="Yu Q."/>
            <person name="Zembek L."/>
            <person name="Zhong D."/>
            <person name="Zimmer A."/>
            <person name="Zwirko Z."/>
            <person name="Jaffe D.B."/>
            <person name="Alvarez P."/>
            <person name="Brockman W."/>
            <person name="Butler J."/>
            <person name="Chin C."/>
            <person name="Gnerre S."/>
            <person name="Grabherr M."/>
            <person name="Kleber M."/>
            <person name="Mauceli E."/>
            <person name="MacCallum I."/>
        </authorList>
    </citation>
    <scope>NUCLEOTIDE SEQUENCE [LARGE SCALE GENOMIC DNA]</scope>
    <source>
        <strain evidence="10">Tucson 15287-2541.00</strain>
    </source>
</reference>
<dbReference type="STRING" id="7222.B4J0A2"/>
<feature type="domain" description="Protein arginine N-methyltransferase" evidence="8">
    <location>
        <begin position="189"/>
        <end position="331"/>
    </location>
</feature>
<protein>
    <recommendedName>
        <fullName evidence="4">Protein arginine N-methyltransferase 6</fullName>
    </recommendedName>
    <alternativeName>
        <fullName evidence="5">Histone-arginine N-methyltransferase PRMT6</fullName>
    </alternativeName>
</protein>
<evidence type="ECO:0000256" key="3">
    <source>
        <dbReference type="ARBA" id="ARBA00022691"/>
    </source>
</evidence>
<keyword evidence="10" id="KW-1185">Reference proteome</keyword>
<evidence type="ECO:0000256" key="2">
    <source>
        <dbReference type="ARBA" id="ARBA00022679"/>
    </source>
</evidence>
<keyword evidence="3 6" id="KW-0949">S-adenosyl-L-methionine</keyword>
<keyword evidence="2 6" id="KW-0808">Transferase</keyword>
<dbReference type="CDD" id="cd02440">
    <property type="entry name" value="AdoMet_MTases"/>
    <property type="match status" value="1"/>
</dbReference>
<keyword evidence="1 6" id="KW-0489">Methyltransferase</keyword>
<proteinExistence type="predicted"/>
<evidence type="ECO:0000259" key="7">
    <source>
        <dbReference type="Pfam" id="PF13649"/>
    </source>
</evidence>
<dbReference type="InterPro" id="IPR029063">
    <property type="entry name" value="SAM-dependent_MTases_sf"/>
</dbReference>
<dbReference type="SUPFAM" id="SSF53335">
    <property type="entry name" value="S-adenosyl-L-methionine-dependent methyltransferases"/>
    <property type="match status" value="1"/>
</dbReference>
<dbReference type="InterPro" id="IPR055135">
    <property type="entry name" value="PRMT_dom"/>
</dbReference>
<sequence>MSSNNKITTKTHVKQRKERTTFSLADRLVPHELRSVDQMTSADFRHDFGAHLENMRCMQKDQQHMHFFQTAIEENRHLFEKRTILVLSCGTGTLALLAAQAGASTVYAMDNSNVTDYAQLVVKHSSYAHVIQVLHGRVSDVELPQQLDGIICNWMGHCLLYESQLVELLQARDRWLKPAGFILPDLGELYLLGGAHQLLKNDRFNWWLNVYGFNMNALRRYSLAEPRFVKTHGEQLLTLAHKVLQLNVATARVEDLQIDRQFRLQVEQEGYCECFVLYFDVGFSRAHHHQPLQLSCNPCLRTPLKSLWSQTLLFVEQPFVMRPSLSYTGHLLFKALAQEQQAQKQLNLNQMQIEIEFFESSEDGTFGRPLVLKRWLLLPRFQTAQEVVSCQDKQLAVDKPHYSRNLL</sequence>
<gene>
    <name evidence="9" type="primary">Dgri\GH15628</name>
    <name evidence="9" type="ORF">Dgri_GH15628</name>
</gene>
<evidence type="ECO:0000256" key="6">
    <source>
        <dbReference type="PROSITE-ProRule" id="PRU01015"/>
    </source>
</evidence>
<evidence type="ECO:0000259" key="8">
    <source>
        <dbReference type="Pfam" id="PF22528"/>
    </source>
</evidence>
<dbReference type="PANTHER" id="PTHR11006">
    <property type="entry name" value="PROTEIN ARGININE N-METHYLTRANSFERASE"/>
    <property type="match status" value="1"/>
</dbReference>
<dbReference type="GO" id="GO:0032259">
    <property type="term" value="P:methylation"/>
    <property type="evidence" value="ECO:0007669"/>
    <property type="project" value="UniProtKB-KW"/>
</dbReference>
<dbReference type="Pfam" id="PF13649">
    <property type="entry name" value="Methyltransf_25"/>
    <property type="match status" value="1"/>
</dbReference>
<dbReference type="InParanoid" id="B4J0A2"/>
<dbReference type="HOGENOM" id="CLU_017375_7_0_1"/>
<dbReference type="FunCoup" id="B4J0A2">
    <property type="interactions" value="23"/>
</dbReference>
<evidence type="ECO:0000256" key="4">
    <source>
        <dbReference type="ARBA" id="ARBA00040406"/>
    </source>
</evidence>
<evidence type="ECO:0000256" key="5">
    <source>
        <dbReference type="ARBA" id="ARBA00042685"/>
    </source>
</evidence>
<dbReference type="AlphaFoldDB" id="B4J0A2"/>
<organism evidence="10">
    <name type="scientific">Drosophila grimshawi</name>
    <name type="common">Hawaiian fruit fly</name>
    <name type="synonym">Idiomyia grimshawi</name>
    <dbReference type="NCBI Taxonomy" id="7222"/>
    <lineage>
        <taxon>Eukaryota</taxon>
        <taxon>Metazoa</taxon>
        <taxon>Ecdysozoa</taxon>
        <taxon>Arthropoda</taxon>
        <taxon>Hexapoda</taxon>
        <taxon>Insecta</taxon>
        <taxon>Pterygota</taxon>
        <taxon>Neoptera</taxon>
        <taxon>Endopterygota</taxon>
        <taxon>Diptera</taxon>
        <taxon>Brachycera</taxon>
        <taxon>Muscomorpha</taxon>
        <taxon>Ephydroidea</taxon>
        <taxon>Drosophilidae</taxon>
        <taxon>Drosophila</taxon>
        <taxon>Hawaiian Drosophila</taxon>
    </lineage>
</organism>
<dbReference type="InterPro" id="IPR025799">
    <property type="entry name" value="Arg_MeTrfase"/>
</dbReference>
<dbReference type="OMA" id="CNPCLNS"/>
<evidence type="ECO:0000313" key="10">
    <source>
        <dbReference type="Proteomes" id="UP000001070"/>
    </source>
</evidence>
<dbReference type="InterPro" id="IPR041698">
    <property type="entry name" value="Methyltransf_25"/>
</dbReference>
<dbReference type="GO" id="GO:0042054">
    <property type="term" value="F:histone methyltransferase activity"/>
    <property type="evidence" value="ECO:0007669"/>
    <property type="project" value="TreeGrafter"/>
</dbReference>
<dbReference type="GO" id="GO:0016274">
    <property type="term" value="F:protein-arginine N-methyltransferase activity"/>
    <property type="evidence" value="ECO:0007669"/>
    <property type="project" value="InterPro"/>
</dbReference>
<dbReference type="Gene3D" id="3.40.50.150">
    <property type="entry name" value="Vaccinia Virus protein VP39"/>
    <property type="match status" value="1"/>
</dbReference>
<dbReference type="EMBL" id="CH916366">
    <property type="protein sequence ID" value="EDV95703.1"/>
    <property type="molecule type" value="Genomic_DNA"/>
</dbReference>
<feature type="domain" description="Methyltransferase" evidence="7">
    <location>
        <begin position="84"/>
        <end position="180"/>
    </location>
</feature>